<reference evidence="8" key="1">
    <citation type="submission" date="2025-08" db="UniProtKB">
        <authorList>
            <consortium name="Ensembl"/>
        </authorList>
    </citation>
    <scope>IDENTIFICATION</scope>
</reference>
<name>A0A8C6ZNL5_NOTPE</name>
<evidence type="ECO:0000313" key="8">
    <source>
        <dbReference type="Ensembl" id="ENSNPEP00000017749.1"/>
    </source>
</evidence>
<dbReference type="Gene3D" id="2.60.40.10">
    <property type="entry name" value="Immunoglobulins"/>
    <property type="match status" value="1"/>
</dbReference>
<evidence type="ECO:0000256" key="6">
    <source>
        <dbReference type="ARBA" id="ARBA00023319"/>
    </source>
</evidence>
<keyword evidence="3" id="KW-1133">Transmembrane helix</keyword>
<dbReference type="InterPro" id="IPR036179">
    <property type="entry name" value="Ig-like_dom_sf"/>
</dbReference>
<keyword evidence="4" id="KW-0472">Membrane</keyword>
<dbReference type="GO" id="GO:0016020">
    <property type="term" value="C:membrane"/>
    <property type="evidence" value="ECO:0007669"/>
    <property type="project" value="UniProtKB-SubCell"/>
</dbReference>
<keyword evidence="6" id="KW-0393">Immunoglobulin domain</keyword>
<sequence length="166" mass="18463">ADALLPGQCCSLLLFTDAAAQRLTQPRPSTSSRVMATARIDCRFSGSNFQNVAIHWYQQKPGEAPKRILYVTLSSKFKVQKHPSDSVYALIIHDLTPEDSGFYFCSYWFILRGTPSSDACCFCTTFHKIRSEILMNSSNSNSIFVHLSLRGPQAVCVLASLTLCMV</sequence>
<evidence type="ECO:0000256" key="5">
    <source>
        <dbReference type="ARBA" id="ARBA00023170"/>
    </source>
</evidence>
<comment type="subcellular location">
    <subcellularLocation>
        <location evidence="1">Membrane</location>
    </subcellularLocation>
</comment>
<evidence type="ECO:0000313" key="9">
    <source>
        <dbReference type="Proteomes" id="UP000694420"/>
    </source>
</evidence>
<evidence type="ECO:0000259" key="7">
    <source>
        <dbReference type="PROSITE" id="PS50835"/>
    </source>
</evidence>
<dbReference type="SUPFAM" id="SSF48726">
    <property type="entry name" value="Immunoglobulin"/>
    <property type="match status" value="1"/>
</dbReference>
<dbReference type="InterPro" id="IPR007110">
    <property type="entry name" value="Ig-like_dom"/>
</dbReference>
<dbReference type="InterPro" id="IPR013106">
    <property type="entry name" value="Ig_V-set"/>
</dbReference>
<evidence type="ECO:0000256" key="4">
    <source>
        <dbReference type="ARBA" id="ARBA00023136"/>
    </source>
</evidence>
<keyword evidence="2" id="KW-0812">Transmembrane</keyword>
<evidence type="ECO:0000256" key="2">
    <source>
        <dbReference type="ARBA" id="ARBA00022692"/>
    </source>
</evidence>
<organism evidence="8 9">
    <name type="scientific">Nothoprocta perdicaria</name>
    <name type="common">Chilean tinamou</name>
    <name type="synonym">Crypturus perdicarius</name>
    <dbReference type="NCBI Taxonomy" id="30464"/>
    <lineage>
        <taxon>Eukaryota</taxon>
        <taxon>Metazoa</taxon>
        <taxon>Chordata</taxon>
        <taxon>Craniata</taxon>
        <taxon>Vertebrata</taxon>
        <taxon>Euteleostomi</taxon>
        <taxon>Archelosauria</taxon>
        <taxon>Archosauria</taxon>
        <taxon>Dinosauria</taxon>
        <taxon>Saurischia</taxon>
        <taxon>Theropoda</taxon>
        <taxon>Coelurosauria</taxon>
        <taxon>Aves</taxon>
        <taxon>Palaeognathae</taxon>
        <taxon>Tinamiformes</taxon>
        <taxon>Tinamidae</taxon>
        <taxon>Nothoprocta</taxon>
    </lineage>
</organism>
<dbReference type="InterPro" id="IPR013783">
    <property type="entry name" value="Ig-like_fold"/>
</dbReference>
<keyword evidence="9" id="KW-1185">Reference proteome</keyword>
<keyword evidence="5" id="KW-0675">Receptor</keyword>
<dbReference type="PANTHER" id="PTHR19256">
    <property type="entry name" value="T-CELL RECEPTOR GAMMA CHAIN"/>
    <property type="match status" value="1"/>
</dbReference>
<dbReference type="InterPro" id="IPR051117">
    <property type="entry name" value="TRG_var/const_region"/>
</dbReference>
<accession>A0A8C6ZNL5</accession>
<feature type="domain" description="Ig-like" evidence="7">
    <location>
        <begin position="26"/>
        <end position="105"/>
    </location>
</feature>
<dbReference type="PANTHER" id="PTHR19256:SF65">
    <property type="entry name" value="T CELL RECEPTOR GAMMA CONSTANT 1-RELATED"/>
    <property type="match status" value="1"/>
</dbReference>
<dbReference type="Ensembl" id="ENSNPET00000018191.1">
    <property type="protein sequence ID" value="ENSNPEP00000017749.1"/>
    <property type="gene ID" value="ENSNPEG00000013204.1"/>
</dbReference>
<reference evidence="8" key="2">
    <citation type="submission" date="2025-09" db="UniProtKB">
        <authorList>
            <consortium name="Ensembl"/>
        </authorList>
    </citation>
    <scope>IDENTIFICATION</scope>
</reference>
<evidence type="ECO:0000256" key="1">
    <source>
        <dbReference type="ARBA" id="ARBA00004370"/>
    </source>
</evidence>
<dbReference type="PROSITE" id="PS50835">
    <property type="entry name" value="IG_LIKE"/>
    <property type="match status" value="1"/>
</dbReference>
<evidence type="ECO:0000256" key="3">
    <source>
        <dbReference type="ARBA" id="ARBA00022989"/>
    </source>
</evidence>
<protein>
    <recommendedName>
        <fullName evidence="7">Ig-like domain-containing protein</fullName>
    </recommendedName>
</protein>
<dbReference type="SMART" id="SM00406">
    <property type="entry name" value="IGv"/>
    <property type="match status" value="1"/>
</dbReference>
<dbReference type="Proteomes" id="UP000694420">
    <property type="component" value="Unplaced"/>
</dbReference>
<proteinExistence type="predicted"/>
<dbReference type="AlphaFoldDB" id="A0A8C6ZNL5"/>
<dbReference type="Pfam" id="PF07686">
    <property type="entry name" value="V-set"/>
    <property type="match status" value="1"/>
</dbReference>